<dbReference type="NCBIfam" id="TIGR02601">
    <property type="entry name" value="autotrns_rpt"/>
    <property type="match status" value="6"/>
</dbReference>
<name>A0A178IIX0_9BACT</name>
<accession>A0A178IIX0</accession>
<evidence type="ECO:0000256" key="1">
    <source>
        <dbReference type="ARBA" id="ARBA00004196"/>
    </source>
</evidence>
<keyword evidence="6" id="KW-0472">Membrane</keyword>
<dbReference type="InterPro" id="IPR005546">
    <property type="entry name" value="Autotransporte_beta"/>
</dbReference>
<dbReference type="InterPro" id="IPR011050">
    <property type="entry name" value="Pectin_lyase_fold/virulence"/>
</dbReference>
<dbReference type="SUPFAM" id="SSF103515">
    <property type="entry name" value="Autotransporter"/>
    <property type="match status" value="1"/>
</dbReference>
<feature type="domain" description="Autotransporter" evidence="8">
    <location>
        <begin position="2204"/>
        <end position="2478"/>
    </location>
</feature>
<dbReference type="SMART" id="SM00869">
    <property type="entry name" value="Autotransporter"/>
    <property type="match status" value="1"/>
</dbReference>
<evidence type="ECO:0000256" key="6">
    <source>
        <dbReference type="ARBA" id="ARBA00023136"/>
    </source>
</evidence>
<dbReference type="RefSeq" id="WP_068770902.1">
    <property type="nucleotide sequence ID" value="NZ_CP109796.1"/>
</dbReference>
<protein>
    <recommendedName>
        <fullName evidence="8">Autotransporter domain-containing protein</fullName>
    </recommendedName>
</protein>
<dbReference type="STRING" id="1184151.AW736_14575"/>
<dbReference type="GO" id="GO:0009279">
    <property type="term" value="C:cell outer membrane"/>
    <property type="evidence" value="ECO:0007669"/>
    <property type="project" value="UniProtKB-SubCell"/>
</dbReference>
<evidence type="ECO:0000313" key="9">
    <source>
        <dbReference type="EMBL" id="OAM89175.1"/>
    </source>
</evidence>
<evidence type="ECO:0000256" key="2">
    <source>
        <dbReference type="ARBA" id="ARBA00004442"/>
    </source>
</evidence>
<reference evidence="9 10" key="1">
    <citation type="submission" date="2016-01" db="EMBL/GenBank/DDBJ databases">
        <title>High potential of lignocellulose degradation of a new Verrucomicrobia species.</title>
        <authorList>
            <person name="Wang Y."/>
            <person name="Shi Y."/>
            <person name="Qiu Z."/>
            <person name="Liu S."/>
            <person name="Yang H."/>
        </authorList>
    </citation>
    <scope>NUCLEOTIDE SEQUENCE [LARGE SCALE GENOMIC DNA]</scope>
    <source>
        <strain evidence="9 10">TSB47</strain>
    </source>
</reference>
<evidence type="ECO:0000256" key="3">
    <source>
        <dbReference type="ARBA" id="ARBA00004613"/>
    </source>
</evidence>
<evidence type="ECO:0000313" key="10">
    <source>
        <dbReference type="Proteomes" id="UP000078486"/>
    </source>
</evidence>
<keyword evidence="4" id="KW-0964">Secreted</keyword>
<evidence type="ECO:0000256" key="5">
    <source>
        <dbReference type="ARBA" id="ARBA00022729"/>
    </source>
</evidence>
<dbReference type="InterPro" id="IPR006626">
    <property type="entry name" value="PbH1"/>
</dbReference>
<dbReference type="EMBL" id="LRRQ01000103">
    <property type="protein sequence ID" value="OAM89175.1"/>
    <property type="molecule type" value="Genomic_DNA"/>
</dbReference>
<sequence length="2478" mass="243852">MVITSDTTVSTRTVIGAAAEDRTYEIADGAALSFANSASAALNGAAFSIGNGRTLLIGPAVSSGTVRFVGNRTSGTGGVIFSTGTIDITNALFSSNTTFGQNRHGGAIATSGNGAVILSNVRFEENHAGAEDTNGAFGGAIYMTGANASVSITNGEFINNRANSHGGAIYVASGSISLQDVLLKGNYNIGTKVSGAMQLNAATAKAALANVIFEGNHTGVGGNTGAIRNAGILGMTGGRFSSNYSDLHTGALGITHTGSGSTSLAGVLFEKNRARTDGGAVGITGNPASNIIFQNVIFSNNWAGRVGGAVWSNQNDTAFTIAMTDSGGTSNYSYAGNIAASDTTAVTDAMLDGSDTAMPIAQAKGGGFYYATLASSMELDIADGVALSIGLATGTNKAVDSIASAGNGARIIKSGSGDLILNADNSYWQGGVAVNAGRLILGNSDAKLGGAITLESGAAFGGVGTLQAFAQNGAEGIVSLTARAGSILQVGADGAVAGQSLAFSRTGSNALTLEGGVSLAFDLFGSNGAAGTYDQIIADLLTADTGTNTLNITGLGSASSYTLISSSSFTGDASNFSLNITGTLAGGPRTIVSTSLAKSGQDLVLNNTLSNLALVWTGSESAQWSTAAANWADVLPVPAETRFATGDAVTFDSTADTTNPAHRTITVAGEGVTVSGMKVEGDGSYTFTGGGITINAASADAGFSGTTGKLEKSGTGTLTFDNAGANAFAGITHNDGRIAVSVAGQLGARLGVVIFGGGTATAPRIVINDNLTFLGESGTNNNSRLNMASIASPANAVNGGFLVAEGKTLAFEDIKSTSGGGVLFIGNNNDFEIISATGTGAMEVLFKNNSSLANGGAMQTGANSKVRLDNATFEGNAASGAARVGGAINNSQASSLLTLNNAIFTGNTATGTGGAIYNTGTLILNLATSATYAGNTAASAASGGFLYQNGAAARAAIDISGSQTLVIGSASDTAKDTLASSHATSAIDKNGAGALVLHADSSAYTAAFNVNAGSLLLGNAGAKLGGAVTTGSGALFGGAGAYTGAVIAQAGSILQVGADHSAAGDPALAEQLSIENLTLQGATLKFDLFEQDAIRTADKLTVATLAAVTGSNIIDVSRFLLGSGTIITVNGGAAGVDDLENLAVTIGGRVQSGARQIMRLSTSGNDLVVTGSSDDSRALTWTGTGAAATTWDDASRNWSGSNDVTTFAEGDKVVFNDTDSLPATHAIAIAGSSITVSGMEVDGAADYSFTGAAITADAASKIGSEAFTATGKLVKSGAGKLTLANTGTNDFKGGIDLNSGTLALASAGASGTSPITVGGAATLQAGIDALALANTIDLGANTLTIDTQAHATTLSGAIAGTTGGLAKIGTGTLTLTAANTHAGNTTLAAGVLALGHNNALGTGTLVNAGNATVRLAAADLALANAIALGASANTLVLDTAANSGTLAGVISGDGGLAKIGTGTLALTGGNTFAGALAVNEGALVAATASALGSANGTVAVGSAGTLDIATAASSPFSFTRALAGNGIVNINLAATADAFSFANNTSTFTGTLRLNKGTLTLDENAAAALSGAGANLVLNADAVAQKSGAAFTIATLTLAGGRLDIETVGGVPVGKLLTVATLDLGTGSTSIGVDASQYSGTQYNPAVPPALNLLDQDGAANVRLVAAGAVTGSGDVTLTALDGSALAAATASVVQTIGGTVATASYSYAASKQTDGIYMGYGLSQIDIHDGKTLILDNTSATDSTLSAVLTGSGAVEINAAGAITLERQNTHTGTTIVNTGTLKAGVGNAFAASTSVDVKSGAALDLGGHDQTAQNLTGAGAVLLGSSTLTAQNTGTTAFSGAFSGAGKLVKTGAGKLSLTGSSAHTGGVDLAAGTLGLGHNAALGTGTLAVTAASGSGGTGVPPVLYLDADGLAIANAINLGASGLTLDAGANNAALAGVIGGAGALTLDGTGTIGLAGANTFSGGLHINTARVVAANHASAIGAGAVAIGATSTLEFRDIVSGSVNNALTGNAVEIGNSTLAFGGANALQRLTLSQGANLTAGVAGALGGATSDVAVNNGGTLNLGVANTAAKNLTVAAGGKLVFNAIADGQPMLNLAGALTLQASSTLALGMVTSGSHTLARAASGITDNGVVYDTGPNTGMDVTAFAIDGDGNLIVGAVNQAANPGKDIAVAFDAMTASITAVYSRLGESFLNARTGRRSNDPANSFWIKGIGTFGDRDGGDGRIGYKDDAYGAIAGFDYAVSEKFLIGAYAGFSHVKIRTDNQAETNADLPYGGAYGVMRFGPVYIAGDITIGTFDADTSRFEQTGYATGEYNAYTAGGGVEIGTVLAAWKNGTIKPAVAVRYMSLDYHEQSETGPGAILVDNFKTERWEGLASVQVSQGFATPWKLPGVFDLLLGWRAALKDEQNHLAAAFAASPADTFTLIGDNYDRGAFMAGLGVRFAITRNSLFSAGYDYETGSDYNRHSVNAVIRLAW</sequence>
<dbReference type="SUPFAM" id="SSF51126">
    <property type="entry name" value="Pectin lyase-like"/>
    <property type="match status" value="5"/>
</dbReference>
<comment type="caution">
    <text evidence="9">The sequence shown here is derived from an EMBL/GenBank/DDBJ whole genome shotgun (WGS) entry which is preliminary data.</text>
</comment>
<keyword evidence="10" id="KW-1185">Reference proteome</keyword>
<gene>
    <name evidence="9" type="ORF">AW736_14575</name>
</gene>
<keyword evidence="5" id="KW-0732">Signal</keyword>
<dbReference type="SMART" id="SM00710">
    <property type="entry name" value="PbH1"/>
    <property type="match status" value="9"/>
</dbReference>
<evidence type="ECO:0000256" key="7">
    <source>
        <dbReference type="ARBA" id="ARBA00023237"/>
    </source>
</evidence>
<dbReference type="NCBIfam" id="TIGR01376">
    <property type="entry name" value="POMP_repeat"/>
    <property type="match status" value="2"/>
</dbReference>
<evidence type="ECO:0000259" key="8">
    <source>
        <dbReference type="PROSITE" id="PS51208"/>
    </source>
</evidence>
<dbReference type="Pfam" id="PF02415">
    <property type="entry name" value="Chlam_PMP"/>
    <property type="match status" value="2"/>
</dbReference>
<comment type="subcellular location">
    <subcellularLocation>
        <location evidence="1">Cell envelope</location>
    </subcellularLocation>
    <subcellularLocation>
        <location evidence="2">Cell outer membrane</location>
    </subcellularLocation>
    <subcellularLocation>
        <location evidence="3">Secreted</location>
    </subcellularLocation>
</comment>
<proteinExistence type="predicted"/>
<evidence type="ECO:0000256" key="4">
    <source>
        <dbReference type="ARBA" id="ARBA00022525"/>
    </source>
</evidence>
<keyword evidence="7" id="KW-0998">Cell outer membrane</keyword>
<dbReference type="Gene3D" id="2.40.128.130">
    <property type="entry name" value="Autotransporter beta-domain"/>
    <property type="match status" value="1"/>
</dbReference>
<organism evidence="9 10">
    <name type="scientific">Termitidicoccus mucosus</name>
    <dbReference type="NCBI Taxonomy" id="1184151"/>
    <lineage>
        <taxon>Bacteria</taxon>
        <taxon>Pseudomonadati</taxon>
        <taxon>Verrucomicrobiota</taxon>
        <taxon>Opitutia</taxon>
        <taxon>Opitutales</taxon>
        <taxon>Opitutaceae</taxon>
        <taxon>Termitidicoccus</taxon>
    </lineage>
</organism>
<dbReference type="InterPro" id="IPR013425">
    <property type="entry name" value="Autotrns_rpt"/>
</dbReference>
<dbReference type="Pfam" id="PF12951">
    <property type="entry name" value="PATR"/>
    <property type="match status" value="9"/>
</dbReference>
<dbReference type="InterPro" id="IPR003368">
    <property type="entry name" value="POMP_repeat"/>
</dbReference>
<dbReference type="InterPro" id="IPR036709">
    <property type="entry name" value="Autotransporte_beta_dom_sf"/>
</dbReference>
<dbReference type="PROSITE" id="PS51208">
    <property type="entry name" value="AUTOTRANSPORTER"/>
    <property type="match status" value="1"/>
</dbReference>
<dbReference type="GO" id="GO:0005576">
    <property type="term" value="C:extracellular region"/>
    <property type="evidence" value="ECO:0007669"/>
    <property type="project" value="UniProtKB-SubCell"/>
</dbReference>
<dbReference type="Proteomes" id="UP000078486">
    <property type="component" value="Unassembled WGS sequence"/>
</dbReference>